<dbReference type="GO" id="GO:0008270">
    <property type="term" value="F:zinc ion binding"/>
    <property type="evidence" value="ECO:0007669"/>
    <property type="project" value="UniProtKB-KW"/>
</dbReference>
<sequence length="546" mass="59887">MHRNTQFRGHTIDLETNQLGPSHLHPEPCVFYGTASNFPQPNIHSIVPAPGNPCNFNYQHIPEHHDSALFYGVTQYNAVQHQPPASNLDLAVAAPSGHYNPYVAPPSGIRDFHVPVNHGAHDQLSLSSTHRTVGNPTESYRRIIPYADGVRDSFKRKNAEGVPGNYYYHNALAGPSSFAAPVTSRPTESDAASFLLPEYAGNDPTSTVESGSHRSTSNRPGLVGPESVLAHNPNHLIQGNHVAQPVQFPGNPWLDMHFTSGDNGTCWNQALNSPYVHVNINGPYVEAGNIGVQGYQMTAINRSSTGFLHSPIAQGHPHPHHPPPPMQGVRRYNNNFPSQVATSSRRTSTISSSNTGVNVLQDVADAGPTFLAPVLPTGFRLYEPHRRELILDPNARHHNLPHLRVLPEDGVAMLEIPGYNEAGDSTDQHWDMRLDIDHMSYEELLALGEQIGSVGIGLSEEAIQNNLRTRTFTSSKTCSNVEEVACVDQKVNLCVICQTDYEDQENIGILDCGHECHGDCIKKWLLVKNTCPICKSTALIIDGKYM</sequence>
<evidence type="ECO:0000256" key="4">
    <source>
        <dbReference type="ARBA" id="ARBA00022723"/>
    </source>
</evidence>
<dbReference type="Gene3D" id="3.30.40.10">
    <property type="entry name" value="Zinc/RING finger domain, C3HC4 (zinc finger)"/>
    <property type="match status" value="1"/>
</dbReference>
<protein>
    <recommendedName>
        <fullName evidence="2">RING-type E3 ubiquitin transferase</fullName>
        <ecNumber evidence="2">2.3.2.27</ecNumber>
    </recommendedName>
</protein>
<evidence type="ECO:0000256" key="6">
    <source>
        <dbReference type="ARBA" id="ARBA00022786"/>
    </source>
</evidence>
<keyword evidence="4" id="KW-0479">Metal-binding</keyword>
<comment type="catalytic activity">
    <reaction evidence="1">
        <text>S-ubiquitinyl-[E2 ubiquitin-conjugating enzyme]-L-cysteine + [acceptor protein]-L-lysine = [E2 ubiquitin-conjugating enzyme]-L-cysteine + N(6)-ubiquitinyl-[acceptor protein]-L-lysine.</text>
        <dbReference type="EC" id="2.3.2.27"/>
    </reaction>
</comment>
<dbReference type="EC" id="2.3.2.27" evidence="2"/>
<accession>A0ABD1PS91</accession>
<dbReference type="PANTHER" id="PTHR22937">
    <property type="entry name" value="E3 UBIQUITIN-PROTEIN LIGASE RNF165"/>
    <property type="match status" value="1"/>
</dbReference>
<evidence type="ECO:0000256" key="3">
    <source>
        <dbReference type="ARBA" id="ARBA00022679"/>
    </source>
</evidence>
<organism evidence="11 12">
    <name type="scientific">Abeliophyllum distichum</name>
    <dbReference type="NCBI Taxonomy" id="126358"/>
    <lineage>
        <taxon>Eukaryota</taxon>
        <taxon>Viridiplantae</taxon>
        <taxon>Streptophyta</taxon>
        <taxon>Embryophyta</taxon>
        <taxon>Tracheophyta</taxon>
        <taxon>Spermatophyta</taxon>
        <taxon>Magnoliopsida</taxon>
        <taxon>eudicotyledons</taxon>
        <taxon>Gunneridae</taxon>
        <taxon>Pentapetalae</taxon>
        <taxon>asterids</taxon>
        <taxon>lamiids</taxon>
        <taxon>Lamiales</taxon>
        <taxon>Oleaceae</taxon>
        <taxon>Forsythieae</taxon>
        <taxon>Abeliophyllum</taxon>
    </lineage>
</organism>
<name>A0ABD1PS91_9LAMI</name>
<dbReference type="PROSITE" id="PS50089">
    <property type="entry name" value="ZF_RING_2"/>
    <property type="match status" value="1"/>
</dbReference>
<keyword evidence="12" id="KW-1185">Reference proteome</keyword>
<dbReference type="GO" id="GO:0061630">
    <property type="term" value="F:ubiquitin protein ligase activity"/>
    <property type="evidence" value="ECO:0007669"/>
    <property type="project" value="UniProtKB-EC"/>
</dbReference>
<evidence type="ECO:0000256" key="2">
    <source>
        <dbReference type="ARBA" id="ARBA00012483"/>
    </source>
</evidence>
<dbReference type="Pfam" id="PF13639">
    <property type="entry name" value="zf-RING_2"/>
    <property type="match status" value="1"/>
</dbReference>
<keyword evidence="7" id="KW-0862">Zinc</keyword>
<reference evidence="12" key="1">
    <citation type="submission" date="2024-07" db="EMBL/GenBank/DDBJ databases">
        <title>Two chromosome-level genome assemblies of Korean endemic species Abeliophyllum distichum and Forsythia ovata (Oleaceae).</title>
        <authorList>
            <person name="Jang H."/>
        </authorList>
    </citation>
    <scope>NUCLEOTIDE SEQUENCE [LARGE SCALE GENOMIC DNA]</scope>
</reference>
<dbReference type="InterPro" id="IPR013083">
    <property type="entry name" value="Znf_RING/FYVE/PHD"/>
</dbReference>
<evidence type="ECO:0000256" key="7">
    <source>
        <dbReference type="ARBA" id="ARBA00022833"/>
    </source>
</evidence>
<evidence type="ECO:0000259" key="10">
    <source>
        <dbReference type="PROSITE" id="PS50089"/>
    </source>
</evidence>
<dbReference type="PANTHER" id="PTHR22937:SF222">
    <property type="entry name" value="RING-TYPE E3 UBIQUITIN TRANSFERASE"/>
    <property type="match status" value="1"/>
</dbReference>
<feature type="domain" description="RING-type" evidence="10">
    <location>
        <begin position="494"/>
        <end position="535"/>
    </location>
</feature>
<dbReference type="InterPro" id="IPR001841">
    <property type="entry name" value="Znf_RING"/>
</dbReference>
<dbReference type="EMBL" id="JBFOLK010000013">
    <property type="protein sequence ID" value="KAL2466798.1"/>
    <property type="molecule type" value="Genomic_DNA"/>
</dbReference>
<dbReference type="Proteomes" id="UP001604336">
    <property type="component" value="Unassembled WGS sequence"/>
</dbReference>
<dbReference type="SUPFAM" id="SSF57850">
    <property type="entry name" value="RING/U-box"/>
    <property type="match status" value="1"/>
</dbReference>
<dbReference type="InterPro" id="IPR045191">
    <property type="entry name" value="MBR1/2-like"/>
</dbReference>
<evidence type="ECO:0000256" key="1">
    <source>
        <dbReference type="ARBA" id="ARBA00000900"/>
    </source>
</evidence>
<keyword evidence="6" id="KW-0833">Ubl conjugation pathway</keyword>
<proteinExistence type="predicted"/>
<evidence type="ECO:0000313" key="12">
    <source>
        <dbReference type="Proteomes" id="UP001604336"/>
    </source>
</evidence>
<evidence type="ECO:0000313" key="11">
    <source>
        <dbReference type="EMBL" id="KAL2466798.1"/>
    </source>
</evidence>
<keyword evidence="5 8" id="KW-0863">Zinc-finger</keyword>
<comment type="caution">
    <text evidence="11">The sequence shown here is derived from an EMBL/GenBank/DDBJ whole genome shotgun (WGS) entry which is preliminary data.</text>
</comment>
<gene>
    <name evidence="11" type="ORF">Adt_42649</name>
</gene>
<dbReference type="AlphaFoldDB" id="A0ABD1PS91"/>
<keyword evidence="3" id="KW-0808">Transferase</keyword>
<feature type="compositionally biased region" description="Polar residues" evidence="9">
    <location>
        <begin position="203"/>
        <end position="219"/>
    </location>
</feature>
<evidence type="ECO:0000256" key="9">
    <source>
        <dbReference type="SAM" id="MobiDB-lite"/>
    </source>
</evidence>
<feature type="region of interest" description="Disordered" evidence="9">
    <location>
        <begin position="197"/>
        <end position="221"/>
    </location>
</feature>
<dbReference type="SMART" id="SM00184">
    <property type="entry name" value="RING"/>
    <property type="match status" value="1"/>
</dbReference>
<evidence type="ECO:0000256" key="5">
    <source>
        <dbReference type="ARBA" id="ARBA00022771"/>
    </source>
</evidence>
<evidence type="ECO:0000256" key="8">
    <source>
        <dbReference type="PROSITE-ProRule" id="PRU00175"/>
    </source>
</evidence>